<sequence length="89" mass="10485">MKGQQWSTMFNDVKETIQSIIYTWNPLSLHASEEYEYEATWILPMVYKVPNVESLAIEITEILNQSFNSKLTKEDCIGIAQQIWEQIRE</sequence>
<dbReference type="EMBL" id="PQWM01000079">
    <property type="protein sequence ID" value="RDZ05494.1"/>
    <property type="molecule type" value="Genomic_DNA"/>
</dbReference>
<dbReference type="Pfam" id="PF08958">
    <property type="entry name" value="DUF1871"/>
    <property type="match status" value="1"/>
</dbReference>
<evidence type="ECO:0000313" key="2">
    <source>
        <dbReference type="Proteomes" id="UP000256519"/>
    </source>
</evidence>
<gene>
    <name evidence="1" type="ORF">C3744_29590</name>
</gene>
<comment type="caution">
    <text evidence="1">The sequence shown here is derived from an EMBL/GenBank/DDBJ whole genome shotgun (WGS) entry which is preliminary data.</text>
</comment>
<dbReference type="InterPro" id="IPR023162">
    <property type="entry name" value="Apc36109-like_dom_sf"/>
</dbReference>
<reference evidence="1 2" key="1">
    <citation type="journal article" date="2018" name="Appl. Environ. Microbiol.">
        <title>Antimicrobial susceptibility testing and tentative epidemiological cut-off values of five Bacillus species relevant for use as animal feed additives or for plant protection.</title>
        <authorList>
            <person name="Agerso Y."/>
            <person name="Stuer-Lauridsen B."/>
            <person name="Bjerre K."/>
            <person name="Jensen M.G."/>
            <person name="Johansen E."/>
            <person name="Bennedsen M."/>
            <person name="Brockmann E."/>
            <person name="Nielsen B."/>
        </authorList>
    </citation>
    <scope>NUCLEOTIDE SEQUENCE [LARGE SCALE GENOMIC DNA]</scope>
    <source>
        <strain evidence="1 2">CHCC20162</strain>
    </source>
</reference>
<accession>A0A3D8WT90</accession>
<proteinExistence type="predicted"/>
<dbReference type="RefSeq" id="WP_116079153.1">
    <property type="nucleotide sequence ID" value="NZ_CP085445.1"/>
</dbReference>
<dbReference type="Gene3D" id="1.10.340.20">
    <property type="entry name" value="Apc36109-like domain"/>
    <property type="match status" value="1"/>
</dbReference>
<dbReference type="Proteomes" id="UP000256519">
    <property type="component" value="Unassembled WGS sequence"/>
</dbReference>
<dbReference type="InterPro" id="IPR015053">
    <property type="entry name" value="DUF1871"/>
</dbReference>
<evidence type="ECO:0000313" key="1">
    <source>
        <dbReference type="EMBL" id="RDZ05494.1"/>
    </source>
</evidence>
<organism evidence="1 2">
    <name type="scientific">Priestia megaterium</name>
    <name type="common">Bacillus megaterium</name>
    <dbReference type="NCBI Taxonomy" id="1404"/>
    <lineage>
        <taxon>Bacteria</taxon>
        <taxon>Bacillati</taxon>
        <taxon>Bacillota</taxon>
        <taxon>Bacilli</taxon>
        <taxon>Bacillales</taxon>
        <taxon>Bacillaceae</taxon>
        <taxon>Priestia</taxon>
    </lineage>
</organism>
<name>A0A3D8WT90_PRIMG</name>
<dbReference type="SUPFAM" id="SSF116922">
    <property type="entry name" value="YugE-like"/>
    <property type="match status" value="1"/>
</dbReference>
<protein>
    <submittedName>
        <fullName evidence="1">DUF1871 domain-containing protein</fullName>
    </submittedName>
</protein>
<dbReference type="AlphaFoldDB" id="A0A3D8WT90"/>